<evidence type="ECO:0000313" key="1">
    <source>
        <dbReference type="EMBL" id="KAL3859483.1"/>
    </source>
</evidence>
<protein>
    <recommendedName>
        <fullName evidence="3">SPIN-DOC-like zinc-finger domain-containing protein</fullName>
    </recommendedName>
</protein>
<keyword evidence="2" id="KW-1185">Reference proteome</keyword>
<dbReference type="EMBL" id="JBJQND010000012">
    <property type="protein sequence ID" value="KAL3859483.1"/>
    <property type="molecule type" value="Genomic_DNA"/>
</dbReference>
<organism evidence="1 2">
    <name type="scientific">Sinanodonta woodiana</name>
    <name type="common">Chinese pond mussel</name>
    <name type="synonym">Anodonta woodiana</name>
    <dbReference type="NCBI Taxonomy" id="1069815"/>
    <lineage>
        <taxon>Eukaryota</taxon>
        <taxon>Metazoa</taxon>
        <taxon>Spiralia</taxon>
        <taxon>Lophotrochozoa</taxon>
        <taxon>Mollusca</taxon>
        <taxon>Bivalvia</taxon>
        <taxon>Autobranchia</taxon>
        <taxon>Heteroconchia</taxon>
        <taxon>Palaeoheterodonta</taxon>
        <taxon>Unionida</taxon>
        <taxon>Unionoidea</taxon>
        <taxon>Unionidae</taxon>
        <taxon>Unioninae</taxon>
        <taxon>Sinanodonta</taxon>
    </lineage>
</organism>
<evidence type="ECO:0008006" key="3">
    <source>
        <dbReference type="Google" id="ProtNLM"/>
    </source>
</evidence>
<dbReference type="Proteomes" id="UP001634394">
    <property type="component" value="Unassembled WGS sequence"/>
</dbReference>
<dbReference type="AlphaFoldDB" id="A0ABD3VG12"/>
<evidence type="ECO:0000313" key="2">
    <source>
        <dbReference type="Proteomes" id="UP001634394"/>
    </source>
</evidence>
<name>A0ABD3VG12_SINWO</name>
<dbReference type="InterPro" id="IPR042224">
    <property type="entry name" value="GTF2IRD2"/>
</dbReference>
<comment type="caution">
    <text evidence="1">The sequence shown here is derived from an EMBL/GenBank/DDBJ whole genome shotgun (WGS) entry which is preliminary data.</text>
</comment>
<proteinExistence type="predicted"/>
<reference evidence="1 2" key="1">
    <citation type="submission" date="2024-11" db="EMBL/GenBank/DDBJ databases">
        <title>Chromosome-level genome assembly of the freshwater bivalve Anodonta woodiana.</title>
        <authorList>
            <person name="Chen X."/>
        </authorList>
    </citation>
    <scope>NUCLEOTIDE SEQUENCE [LARGE SCALE GENOMIC DNA]</scope>
    <source>
        <strain evidence="1">MN2024</strain>
        <tissue evidence="1">Gills</tissue>
    </source>
</reference>
<accession>A0ABD3VG12</accession>
<dbReference type="PANTHER" id="PTHR47831">
    <property type="entry name" value="GENERAL TRANSCRIPTION FACTOR II-I REPEAT DOMAIN-CONTAINING PROTEIN 2"/>
    <property type="match status" value="1"/>
</dbReference>
<sequence length="95" mass="11448">MSSVSRKRKLANEKRVFQVKWEVLYFVTEVNYTIQCIICQQMISVTKGYNGRRHYETMHRKKYDAYAGKIKEDKVIQLKSALCKQTIFFNFFYQC</sequence>
<gene>
    <name evidence="1" type="ORF">ACJMK2_009702</name>
</gene>
<dbReference type="PANTHER" id="PTHR47831:SF1">
    <property type="entry name" value="GENERAL TRANSCRIPTION FACTOR II-I REPEAT DOMAIN-CONTAINING PROTEIN 2A-RELATED"/>
    <property type="match status" value="1"/>
</dbReference>